<dbReference type="GO" id="GO:0004665">
    <property type="term" value="F:prephenate dehydrogenase (NADP+) activity"/>
    <property type="evidence" value="ECO:0007669"/>
    <property type="project" value="InterPro"/>
</dbReference>
<dbReference type="AlphaFoldDB" id="A0A5D0MNU7"/>
<name>A0A5D0MNU7_FLESI</name>
<evidence type="ECO:0000256" key="1">
    <source>
        <dbReference type="ARBA" id="ARBA00023002"/>
    </source>
</evidence>
<dbReference type="Gene3D" id="3.40.50.720">
    <property type="entry name" value="NAD(P)-binding Rossmann-like Domain"/>
    <property type="match status" value="1"/>
</dbReference>
<organism evidence="3 4">
    <name type="scientific">Flexistipes sinusarabici</name>
    <dbReference type="NCBI Taxonomy" id="2352"/>
    <lineage>
        <taxon>Bacteria</taxon>
        <taxon>Pseudomonadati</taxon>
        <taxon>Deferribacterota</taxon>
        <taxon>Deferribacteres</taxon>
        <taxon>Deferribacterales</taxon>
        <taxon>Flexistipitaceae</taxon>
        <taxon>Flexistipes</taxon>
    </lineage>
</organism>
<evidence type="ECO:0000313" key="4">
    <source>
        <dbReference type="Proteomes" id="UP000323337"/>
    </source>
</evidence>
<protein>
    <submittedName>
        <fullName evidence="3">Prephenate dehydrogenase/arogenate dehydrogenase family protein</fullName>
    </submittedName>
</protein>
<dbReference type="InterPro" id="IPR050812">
    <property type="entry name" value="Preph/Arog_dehydrog"/>
</dbReference>
<gene>
    <name evidence="3" type="ORF">FXF49_08940</name>
</gene>
<dbReference type="SUPFAM" id="SSF48179">
    <property type="entry name" value="6-phosphogluconate dehydrogenase C-terminal domain-like"/>
    <property type="match status" value="1"/>
</dbReference>
<dbReference type="InterPro" id="IPR008927">
    <property type="entry name" value="6-PGluconate_DH-like_C_sf"/>
</dbReference>
<sequence>MPEKIGIIGLGLIGGSLSKAFDEAGLKIYGYDKSIDSISSAVECGIFEGLTDDMDEFLSFEPDLIYIAVPVKAGIEVLHELGSKNVKTLITDACSTKTTICSEAGKLGLNFCGGHPIAGKEVSGFANSEAELLKDALHILTDGDGANVSVLKKLHEKIGMKVKVMNAEYHDEIFGVVSHFPHLISFALMELILKKDKNLLEYTGGGFKDFTRIAASDPVMWSDIFTDNSEHINNVIDEYIAILNDWKQQINKKEKPVLMKKIRHVSSARQCLYENI</sequence>
<proteinExistence type="predicted"/>
<evidence type="ECO:0000313" key="3">
    <source>
        <dbReference type="EMBL" id="TYB32938.1"/>
    </source>
</evidence>
<dbReference type="InterPro" id="IPR003099">
    <property type="entry name" value="Prephen_DH"/>
</dbReference>
<dbReference type="GO" id="GO:0008977">
    <property type="term" value="F:prephenate dehydrogenase (NAD+) activity"/>
    <property type="evidence" value="ECO:0007669"/>
    <property type="project" value="InterPro"/>
</dbReference>
<dbReference type="PROSITE" id="PS51176">
    <property type="entry name" value="PDH_ADH"/>
    <property type="match status" value="1"/>
</dbReference>
<feature type="domain" description="Prephenate/arogenate dehydrogenase" evidence="2">
    <location>
        <begin position="3"/>
        <end position="276"/>
    </location>
</feature>
<dbReference type="Proteomes" id="UP000323337">
    <property type="component" value="Unassembled WGS sequence"/>
</dbReference>
<comment type="caution">
    <text evidence="3">The sequence shown here is derived from an EMBL/GenBank/DDBJ whole genome shotgun (WGS) entry which is preliminary data.</text>
</comment>
<dbReference type="PANTHER" id="PTHR21363:SF0">
    <property type="entry name" value="PREPHENATE DEHYDROGENASE [NADP(+)]"/>
    <property type="match status" value="1"/>
</dbReference>
<accession>A0A5D0MNU7</accession>
<reference evidence="3 4" key="1">
    <citation type="submission" date="2019-08" db="EMBL/GenBank/DDBJ databases">
        <title>Genomic characterization of a novel candidate phylum (ARYD3) from a high temperature, high salinity tertiary oil reservoir in north central Oklahoma, USA.</title>
        <authorList>
            <person name="Youssef N.H."/>
            <person name="Yadav A."/>
            <person name="Elshahed M.S."/>
        </authorList>
    </citation>
    <scope>NUCLEOTIDE SEQUENCE [LARGE SCALE GENOMIC DNA]</scope>
    <source>
        <strain evidence="3">ARYD1</strain>
    </source>
</reference>
<dbReference type="InterPro" id="IPR046825">
    <property type="entry name" value="PDH_C"/>
</dbReference>
<dbReference type="Pfam" id="PF20463">
    <property type="entry name" value="PDH_C"/>
    <property type="match status" value="1"/>
</dbReference>
<dbReference type="SUPFAM" id="SSF51735">
    <property type="entry name" value="NAD(P)-binding Rossmann-fold domains"/>
    <property type="match status" value="1"/>
</dbReference>
<dbReference type="GO" id="GO:0006571">
    <property type="term" value="P:tyrosine biosynthetic process"/>
    <property type="evidence" value="ECO:0007669"/>
    <property type="project" value="InterPro"/>
</dbReference>
<dbReference type="InterPro" id="IPR046826">
    <property type="entry name" value="PDH_N"/>
</dbReference>
<dbReference type="InterPro" id="IPR036291">
    <property type="entry name" value="NAD(P)-bd_dom_sf"/>
</dbReference>
<dbReference type="Gene3D" id="1.10.3660.10">
    <property type="entry name" value="6-phosphogluconate dehydrogenase C-terminal like domain"/>
    <property type="match status" value="1"/>
</dbReference>
<dbReference type="Pfam" id="PF02153">
    <property type="entry name" value="PDH_N"/>
    <property type="match status" value="1"/>
</dbReference>
<keyword evidence="1" id="KW-0560">Oxidoreductase</keyword>
<dbReference type="GO" id="GO:0070403">
    <property type="term" value="F:NAD+ binding"/>
    <property type="evidence" value="ECO:0007669"/>
    <property type="project" value="InterPro"/>
</dbReference>
<evidence type="ECO:0000259" key="2">
    <source>
        <dbReference type="PROSITE" id="PS51176"/>
    </source>
</evidence>
<dbReference type="RefSeq" id="WP_303701563.1">
    <property type="nucleotide sequence ID" value="NZ_VSIV01000232.1"/>
</dbReference>
<dbReference type="PANTHER" id="PTHR21363">
    <property type="entry name" value="PREPHENATE DEHYDROGENASE"/>
    <property type="match status" value="1"/>
</dbReference>
<dbReference type="EMBL" id="VSIV01000232">
    <property type="protein sequence ID" value="TYB32938.1"/>
    <property type="molecule type" value="Genomic_DNA"/>
</dbReference>